<dbReference type="Pfam" id="PF03472">
    <property type="entry name" value="Autoind_bind"/>
    <property type="match status" value="1"/>
</dbReference>
<dbReference type="Gene3D" id="1.10.10.10">
    <property type="entry name" value="Winged helix-like DNA-binding domain superfamily/Winged helix DNA-binding domain"/>
    <property type="match status" value="1"/>
</dbReference>
<protein>
    <submittedName>
        <fullName evidence="5">Autoinducer binding domain-containing protein</fullName>
    </submittedName>
</protein>
<dbReference type="AlphaFoldDB" id="A0A1H8DSL0"/>
<evidence type="ECO:0000256" key="2">
    <source>
        <dbReference type="ARBA" id="ARBA00023125"/>
    </source>
</evidence>
<evidence type="ECO:0000313" key="6">
    <source>
        <dbReference type="Proteomes" id="UP000199372"/>
    </source>
</evidence>
<evidence type="ECO:0000256" key="1">
    <source>
        <dbReference type="ARBA" id="ARBA00023015"/>
    </source>
</evidence>
<dbReference type="GO" id="GO:0006355">
    <property type="term" value="P:regulation of DNA-templated transcription"/>
    <property type="evidence" value="ECO:0007669"/>
    <property type="project" value="InterPro"/>
</dbReference>
<gene>
    <name evidence="5" type="ORF">SAMN04488011_102459</name>
</gene>
<dbReference type="Gene3D" id="3.30.450.80">
    <property type="entry name" value="Transcription factor LuxR-like, autoinducer-binding domain"/>
    <property type="match status" value="1"/>
</dbReference>
<name>A0A1H8DSL0_9RHOB</name>
<dbReference type="InterPro" id="IPR005143">
    <property type="entry name" value="TF_LuxR_autoind-bd_dom"/>
</dbReference>
<evidence type="ECO:0000313" key="5">
    <source>
        <dbReference type="EMBL" id="SEN10220.1"/>
    </source>
</evidence>
<dbReference type="InterPro" id="IPR036693">
    <property type="entry name" value="TF_LuxR_autoind-bd_dom_sf"/>
</dbReference>
<keyword evidence="1" id="KW-0805">Transcription regulation</keyword>
<evidence type="ECO:0000259" key="4">
    <source>
        <dbReference type="PROSITE" id="PS50043"/>
    </source>
</evidence>
<dbReference type="SUPFAM" id="SSF46894">
    <property type="entry name" value="C-terminal effector domain of the bipartite response regulators"/>
    <property type="match status" value="1"/>
</dbReference>
<dbReference type="PROSITE" id="PS50043">
    <property type="entry name" value="HTH_LUXR_2"/>
    <property type="match status" value="1"/>
</dbReference>
<dbReference type="PANTHER" id="PTHR44688:SF16">
    <property type="entry name" value="DNA-BINDING TRANSCRIPTIONAL ACTIVATOR DEVR_DOSR"/>
    <property type="match status" value="1"/>
</dbReference>
<dbReference type="CDD" id="cd06170">
    <property type="entry name" value="LuxR_C_like"/>
    <property type="match status" value="1"/>
</dbReference>
<feature type="domain" description="HTH luxR-type" evidence="4">
    <location>
        <begin position="179"/>
        <end position="244"/>
    </location>
</feature>
<dbReference type="SMART" id="SM00421">
    <property type="entry name" value="HTH_LUXR"/>
    <property type="match status" value="1"/>
</dbReference>
<dbReference type="Pfam" id="PF00196">
    <property type="entry name" value="GerE"/>
    <property type="match status" value="1"/>
</dbReference>
<accession>A0A1H8DSL0</accession>
<keyword evidence="6" id="KW-1185">Reference proteome</keyword>
<dbReference type="EMBL" id="FOCM01000002">
    <property type="protein sequence ID" value="SEN10220.1"/>
    <property type="molecule type" value="Genomic_DNA"/>
</dbReference>
<dbReference type="InterPro" id="IPR036388">
    <property type="entry name" value="WH-like_DNA-bd_sf"/>
</dbReference>
<organism evidence="5 6">
    <name type="scientific">Palleronia pelagia</name>
    <dbReference type="NCBI Taxonomy" id="387096"/>
    <lineage>
        <taxon>Bacteria</taxon>
        <taxon>Pseudomonadati</taxon>
        <taxon>Pseudomonadota</taxon>
        <taxon>Alphaproteobacteria</taxon>
        <taxon>Rhodobacterales</taxon>
        <taxon>Roseobacteraceae</taxon>
        <taxon>Palleronia</taxon>
    </lineage>
</organism>
<keyword evidence="2" id="KW-0238">DNA-binding</keyword>
<dbReference type="SUPFAM" id="SSF75516">
    <property type="entry name" value="Pheromone-binding domain of LuxR-like quorum-sensing transcription factors"/>
    <property type="match status" value="1"/>
</dbReference>
<dbReference type="InterPro" id="IPR016032">
    <property type="entry name" value="Sig_transdc_resp-reg_C-effctor"/>
</dbReference>
<dbReference type="PANTHER" id="PTHR44688">
    <property type="entry name" value="DNA-BINDING TRANSCRIPTIONAL ACTIVATOR DEVR_DOSR"/>
    <property type="match status" value="1"/>
</dbReference>
<keyword evidence="3" id="KW-0804">Transcription</keyword>
<dbReference type="Proteomes" id="UP000199372">
    <property type="component" value="Unassembled WGS sequence"/>
</dbReference>
<dbReference type="GO" id="GO:0003677">
    <property type="term" value="F:DNA binding"/>
    <property type="evidence" value="ECO:0007669"/>
    <property type="project" value="UniProtKB-KW"/>
</dbReference>
<reference evidence="6" key="1">
    <citation type="submission" date="2016-10" db="EMBL/GenBank/DDBJ databases">
        <authorList>
            <person name="Varghese N."/>
            <person name="Submissions S."/>
        </authorList>
    </citation>
    <scope>NUCLEOTIDE SEQUENCE [LARGE SCALE GENOMIC DNA]</scope>
    <source>
        <strain evidence="6">DSM 26893</strain>
    </source>
</reference>
<sequence>MGLDRFDTIETAENVRDLWQVTLETLQAIGFSRVIYLTVDRDGRAPQLMTNLEAIYDLSNPAKDPFLQHCCSSYRITRTGVGFLDEHPYLGNRARAFIADAASHGFQTGLALPMRLTGSERYGGFNVGTGLTPEDFLRDIWPDREKVRFLCLIAHRRMEELAATPCGAQEFRELLIAPHQEQLHQLSPRETEMVYLLARGLSRKEVARMCGISPNTANDYIKSAYRKLGVSNRIEVVQMVQNGEI</sequence>
<proteinExistence type="predicted"/>
<evidence type="ECO:0000256" key="3">
    <source>
        <dbReference type="ARBA" id="ARBA00023163"/>
    </source>
</evidence>
<dbReference type="PRINTS" id="PR00038">
    <property type="entry name" value="HTHLUXR"/>
</dbReference>
<dbReference type="InterPro" id="IPR000792">
    <property type="entry name" value="Tscrpt_reg_LuxR_C"/>
</dbReference>